<evidence type="ECO:0000259" key="3">
    <source>
        <dbReference type="PROSITE" id="PS50977"/>
    </source>
</evidence>
<feature type="DNA-binding region" description="H-T-H motif" evidence="2">
    <location>
        <begin position="38"/>
        <end position="57"/>
    </location>
</feature>
<dbReference type="AlphaFoldDB" id="A0A2S6NMG5"/>
<sequence length="214" mass="23642">MSDEDSSVLARPRLEARRRAFLEAATAAFLEKGYAATTLDDIIARSGGSRQTLYALFGGKQGLFKALVAERCTQIFGPLCGQHLLDRAPEDVLVDLGVRFIATVTTPDTLGVYRLVVSEGIFMKELAEQFWENGPARTRAMLARYFEQQVERGTLRLDDPAQAAHQFWGMLLGNFQFQCLLGLREPPGPEESEAYVRAAVSHFLDGCRAGGRTP</sequence>
<evidence type="ECO:0000313" key="5">
    <source>
        <dbReference type="Proteomes" id="UP000239724"/>
    </source>
</evidence>
<dbReference type="PANTHER" id="PTHR30055">
    <property type="entry name" value="HTH-TYPE TRANSCRIPTIONAL REGULATOR RUTR"/>
    <property type="match status" value="1"/>
</dbReference>
<dbReference type="InterPro" id="IPR036271">
    <property type="entry name" value="Tet_transcr_reg_TetR-rel_C_sf"/>
</dbReference>
<dbReference type="PANTHER" id="PTHR30055:SF146">
    <property type="entry name" value="HTH-TYPE TRANSCRIPTIONAL DUAL REGULATOR CECR"/>
    <property type="match status" value="1"/>
</dbReference>
<dbReference type="InterPro" id="IPR039536">
    <property type="entry name" value="TetR_C_Proteobacteria"/>
</dbReference>
<gene>
    <name evidence="4" type="ORF">CCS01_03845</name>
</gene>
<evidence type="ECO:0000256" key="2">
    <source>
        <dbReference type="PROSITE-ProRule" id="PRU00335"/>
    </source>
</evidence>
<dbReference type="InterPro" id="IPR001647">
    <property type="entry name" value="HTH_TetR"/>
</dbReference>
<keyword evidence="1 2" id="KW-0238">DNA-binding</keyword>
<reference evidence="4 5" key="1">
    <citation type="journal article" date="2018" name="Arch. Microbiol.">
        <title>New insights into the metabolic potential of the phototrophic purple bacterium Rhodopila globiformis DSM 161(T) from its draft genome sequence and evidence for a vanadium-dependent nitrogenase.</title>
        <authorList>
            <person name="Imhoff J.F."/>
            <person name="Rahn T."/>
            <person name="Kunzel S."/>
            <person name="Neulinger S.C."/>
        </authorList>
    </citation>
    <scope>NUCLEOTIDE SEQUENCE [LARGE SCALE GENOMIC DNA]</scope>
    <source>
        <strain evidence="4 5">DSM 161</strain>
    </source>
</reference>
<dbReference type="SUPFAM" id="SSF46689">
    <property type="entry name" value="Homeodomain-like"/>
    <property type="match status" value="1"/>
</dbReference>
<dbReference type="GO" id="GO:0000976">
    <property type="term" value="F:transcription cis-regulatory region binding"/>
    <property type="evidence" value="ECO:0007669"/>
    <property type="project" value="TreeGrafter"/>
</dbReference>
<proteinExistence type="predicted"/>
<dbReference type="Pfam" id="PF00440">
    <property type="entry name" value="TetR_N"/>
    <property type="match status" value="1"/>
</dbReference>
<dbReference type="SUPFAM" id="SSF48498">
    <property type="entry name" value="Tetracyclin repressor-like, C-terminal domain"/>
    <property type="match status" value="1"/>
</dbReference>
<evidence type="ECO:0000256" key="1">
    <source>
        <dbReference type="ARBA" id="ARBA00023125"/>
    </source>
</evidence>
<organism evidence="4 5">
    <name type="scientific">Rhodopila globiformis</name>
    <name type="common">Rhodopseudomonas globiformis</name>
    <dbReference type="NCBI Taxonomy" id="1071"/>
    <lineage>
        <taxon>Bacteria</taxon>
        <taxon>Pseudomonadati</taxon>
        <taxon>Pseudomonadota</taxon>
        <taxon>Alphaproteobacteria</taxon>
        <taxon>Acetobacterales</taxon>
        <taxon>Acetobacteraceae</taxon>
        <taxon>Rhodopila</taxon>
    </lineage>
</organism>
<dbReference type="Gene3D" id="1.10.357.10">
    <property type="entry name" value="Tetracycline Repressor, domain 2"/>
    <property type="match status" value="1"/>
</dbReference>
<protein>
    <recommendedName>
        <fullName evidence="3">HTH tetR-type domain-containing protein</fullName>
    </recommendedName>
</protein>
<dbReference type="OrthoDB" id="9816431at2"/>
<dbReference type="InterPro" id="IPR009057">
    <property type="entry name" value="Homeodomain-like_sf"/>
</dbReference>
<dbReference type="PRINTS" id="PR00455">
    <property type="entry name" value="HTHTETR"/>
</dbReference>
<accession>A0A2S6NMG5</accession>
<keyword evidence="5" id="KW-1185">Reference proteome</keyword>
<dbReference type="GO" id="GO:0003700">
    <property type="term" value="F:DNA-binding transcription factor activity"/>
    <property type="evidence" value="ECO:0007669"/>
    <property type="project" value="TreeGrafter"/>
</dbReference>
<comment type="caution">
    <text evidence="4">The sequence shown here is derived from an EMBL/GenBank/DDBJ whole genome shotgun (WGS) entry which is preliminary data.</text>
</comment>
<dbReference type="Proteomes" id="UP000239724">
    <property type="component" value="Unassembled WGS sequence"/>
</dbReference>
<evidence type="ECO:0000313" key="4">
    <source>
        <dbReference type="EMBL" id="PPQ37111.1"/>
    </source>
</evidence>
<dbReference type="Gene3D" id="1.10.10.60">
    <property type="entry name" value="Homeodomain-like"/>
    <property type="match status" value="1"/>
</dbReference>
<name>A0A2S6NMG5_RHOGL</name>
<dbReference type="RefSeq" id="WP_104517524.1">
    <property type="nucleotide sequence ID" value="NZ_NHRY01000051.1"/>
</dbReference>
<dbReference type="InterPro" id="IPR050109">
    <property type="entry name" value="HTH-type_TetR-like_transc_reg"/>
</dbReference>
<dbReference type="EMBL" id="NHRY01000051">
    <property type="protein sequence ID" value="PPQ37111.1"/>
    <property type="molecule type" value="Genomic_DNA"/>
</dbReference>
<dbReference type="Pfam" id="PF14246">
    <property type="entry name" value="TetR_C_7"/>
    <property type="match status" value="1"/>
</dbReference>
<feature type="domain" description="HTH tetR-type" evidence="3">
    <location>
        <begin position="15"/>
        <end position="75"/>
    </location>
</feature>
<dbReference type="PROSITE" id="PS50977">
    <property type="entry name" value="HTH_TETR_2"/>
    <property type="match status" value="1"/>
</dbReference>